<protein>
    <submittedName>
        <fullName evidence="1">Uncharacterized protein</fullName>
    </submittedName>
</protein>
<proteinExistence type="predicted"/>
<comment type="caution">
    <text evidence="1">The sequence shown here is derived from an EMBL/GenBank/DDBJ whole genome shotgun (WGS) entry which is preliminary data.</text>
</comment>
<sequence>MSQWQNQPTTFTPISATASRTFLYKHSLFTPGSLVLFFSFSFTYLFPILFPSLTYRVRCQSSPDDHRPGGRRVYVPSKDLRKLHLEGRRLDQRIYIPYLRWLEKLSLLFYDELTNKDFEAAVRPSMESGTLRELDVRPQRG</sequence>
<evidence type="ECO:0000313" key="2">
    <source>
        <dbReference type="Proteomes" id="UP001497700"/>
    </source>
</evidence>
<organism evidence="1 2">
    <name type="scientific">Hypoxylon rubiginosum</name>
    <dbReference type="NCBI Taxonomy" id="110542"/>
    <lineage>
        <taxon>Eukaryota</taxon>
        <taxon>Fungi</taxon>
        <taxon>Dikarya</taxon>
        <taxon>Ascomycota</taxon>
        <taxon>Pezizomycotina</taxon>
        <taxon>Sordariomycetes</taxon>
        <taxon>Xylariomycetidae</taxon>
        <taxon>Xylariales</taxon>
        <taxon>Hypoxylaceae</taxon>
        <taxon>Hypoxylon</taxon>
    </lineage>
</organism>
<name>A0ACB9YQF6_9PEZI</name>
<reference evidence="1 2" key="1">
    <citation type="journal article" date="2022" name="New Phytol.">
        <title>Ecological generalism drives hyperdiversity of secondary metabolite gene clusters in xylarialean endophytes.</title>
        <authorList>
            <person name="Franco M.E.E."/>
            <person name="Wisecaver J.H."/>
            <person name="Arnold A.E."/>
            <person name="Ju Y.M."/>
            <person name="Slot J.C."/>
            <person name="Ahrendt S."/>
            <person name="Moore L.P."/>
            <person name="Eastman K.E."/>
            <person name="Scott K."/>
            <person name="Konkel Z."/>
            <person name="Mondo S.J."/>
            <person name="Kuo A."/>
            <person name="Hayes R.D."/>
            <person name="Haridas S."/>
            <person name="Andreopoulos B."/>
            <person name="Riley R."/>
            <person name="LaButti K."/>
            <person name="Pangilinan J."/>
            <person name="Lipzen A."/>
            <person name="Amirebrahimi M."/>
            <person name="Yan J."/>
            <person name="Adam C."/>
            <person name="Keymanesh K."/>
            <person name="Ng V."/>
            <person name="Louie K."/>
            <person name="Northen T."/>
            <person name="Drula E."/>
            <person name="Henrissat B."/>
            <person name="Hsieh H.M."/>
            <person name="Youens-Clark K."/>
            <person name="Lutzoni F."/>
            <person name="Miadlikowska J."/>
            <person name="Eastwood D.C."/>
            <person name="Hamelin R.C."/>
            <person name="Grigoriev I.V."/>
            <person name="U'Ren J.M."/>
        </authorList>
    </citation>
    <scope>NUCLEOTIDE SEQUENCE [LARGE SCALE GENOMIC DNA]</scope>
    <source>
        <strain evidence="1 2">CBS 119005</strain>
    </source>
</reference>
<keyword evidence="2" id="KW-1185">Reference proteome</keyword>
<evidence type="ECO:0000313" key="1">
    <source>
        <dbReference type="EMBL" id="KAI4861574.1"/>
    </source>
</evidence>
<dbReference type="Proteomes" id="UP001497700">
    <property type="component" value="Unassembled WGS sequence"/>
</dbReference>
<gene>
    <name evidence="1" type="ORF">F4820DRAFT_57532</name>
</gene>
<accession>A0ACB9YQF6</accession>
<dbReference type="EMBL" id="MU393548">
    <property type="protein sequence ID" value="KAI4861574.1"/>
    <property type="molecule type" value="Genomic_DNA"/>
</dbReference>